<protein>
    <submittedName>
        <fullName evidence="2">NAD(P)H-quinone oxidoreductase subunit 5 chloroplastic</fullName>
    </submittedName>
</protein>
<comment type="caution">
    <text evidence="2">The sequence shown here is derived from an EMBL/GenBank/DDBJ whole genome shotgun (WGS) entry which is preliminary data.</text>
</comment>
<dbReference type="AlphaFoldDB" id="A0A830CKG8"/>
<proteinExistence type="predicted"/>
<dbReference type="OrthoDB" id="1934349at2759"/>
<name>A0A830CKG8_9LAMI</name>
<sequence>MVVAGVFLVACLLSLFIVIPYIMNFISLIEIITVLLGATLALAQKDFSLFDNVSIGLYDVSSRNGVLLKCFISLDYSCLFQSIIIFRAIIH</sequence>
<accession>A0A830CKG8</accession>
<evidence type="ECO:0000313" key="3">
    <source>
        <dbReference type="Proteomes" id="UP000653305"/>
    </source>
</evidence>
<evidence type="ECO:0000256" key="1">
    <source>
        <dbReference type="SAM" id="Phobius"/>
    </source>
</evidence>
<dbReference type="Proteomes" id="UP000653305">
    <property type="component" value="Unassembled WGS sequence"/>
</dbReference>
<keyword evidence="1" id="KW-1133">Transmembrane helix</keyword>
<evidence type="ECO:0000313" key="2">
    <source>
        <dbReference type="EMBL" id="GFP96313.1"/>
    </source>
</evidence>
<dbReference type="EMBL" id="BMAC01000432">
    <property type="protein sequence ID" value="GFP96313.1"/>
    <property type="molecule type" value="Genomic_DNA"/>
</dbReference>
<keyword evidence="1" id="KW-0812">Transmembrane</keyword>
<reference evidence="2" key="1">
    <citation type="submission" date="2020-07" db="EMBL/GenBank/DDBJ databases">
        <title>Ethylene signaling mediates host invasion by parasitic plants.</title>
        <authorList>
            <person name="Yoshida S."/>
        </authorList>
    </citation>
    <scope>NUCLEOTIDE SEQUENCE</scope>
    <source>
        <strain evidence="2">Okayama</strain>
    </source>
</reference>
<organism evidence="2 3">
    <name type="scientific">Phtheirospermum japonicum</name>
    <dbReference type="NCBI Taxonomy" id="374723"/>
    <lineage>
        <taxon>Eukaryota</taxon>
        <taxon>Viridiplantae</taxon>
        <taxon>Streptophyta</taxon>
        <taxon>Embryophyta</taxon>
        <taxon>Tracheophyta</taxon>
        <taxon>Spermatophyta</taxon>
        <taxon>Magnoliopsida</taxon>
        <taxon>eudicotyledons</taxon>
        <taxon>Gunneridae</taxon>
        <taxon>Pentapetalae</taxon>
        <taxon>asterids</taxon>
        <taxon>lamiids</taxon>
        <taxon>Lamiales</taxon>
        <taxon>Orobanchaceae</taxon>
        <taxon>Orobanchaceae incertae sedis</taxon>
        <taxon>Phtheirospermum</taxon>
    </lineage>
</organism>
<keyword evidence="1" id="KW-0472">Membrane</keyword>
<keyword evidence="3" id="KW-1185">Reference proteome</keyword>
<feature type="transmembrane region" description="Helical" evidence="1">
    <location>
        <begin position="6"/>
        <end position="23"/>
    </location>
</feature>
<gene>
    <name evidence="2" type="ORF">PHJA_001775400</name>
</gene>